<organism evidence="1 2">
    <name type="scientific">Mucuna pruriens</name>
    <name type="common">Velvet bean</name>
    <name type="synonym">Dolichos pruriens</name>
    <dbReference type="NCBI Taxonomy" id="157652"/>
    <lineage>
        <taxon>Eukaryota</taxon>
        <taxon>Viridiplantae</taxon>
        <taxon>Streptophyta</taxon>
        <taxon>Embryophyta</taxon>
        <taxon>Tracheophyta</taxon>
        <taxon>Spermatophyta</taxon>
        <taxon>Magnoliopsida</taxon>
        <taxon>eudicotyledons</taxon>
        <taxon>Gunneridae</taxon>
        <taxon>Pentapetalae</taxon>
        <taxon>rosids</taxon>
        <taxon>fabids</taxon>
        <taxon>Fabales</taxon>
        <taxon>Fabaceae</taxon>
        <taxon>Papilionoideae</taxon>
        <taxon>50 kb inversion clade</taxon>
        <taxon>NPAAA clade</taxon>
        <taxon>indigoferoid/millettioid clade</taxon>
        <taxon>Phaseoleae</taxon>
        <taxon>Mucuna</taxon>
    </lineage>
</organism>
<name>A0A371F312_MUCPR</name>
<keyword evidence="2" id="KW-1185">Reference proteome</keyword>
<gene>
    <name evidence="1" type="ORF">CR513_47920</name>
</gene>
<evidence type="ECO:0000313" key="1">
    <source>
        <dbReference type="EMBL" id="RDX72573.1"/>
    </source>
</evidence>
<dbReference type="Proteomes" id="UP000257109">
    <property type="component" value="Unassembled WGS sequence"/>
</dbReference>
<protein>
    <submittedName>
        <fullName evidence="1">Uncharacterized protein</fullName>
    </submittedName>
</protein>
<dbReference type="EMBL" id="QJKJ01010857">
    <property type="protein sequence ID" value="RDX72573.1"/>
    <property type="molecule type" value="Genomic_DNA"/>
</dbReference>
<reference evidence="1" key="1">
    <citation type="submission" date="2018-05" db="EMBL/GenBank/DDBJ databases">
        <title>Draft genome of Mucuna pruriens seed.</title>
        <authorList>
            <person name="Nnadi N.E."/>
            <person name="Vos R."/>
            <person name="Hasami M.H."/>
            <person name="Devisetty U.K."/>
            <person name="Aguiy J.C."/>
        </authorList>
    </citation>
    <scope>NUCLEOTIDE SEQUENCE [LARGE SCALE GENOMIC DNA]</scope>
    <source>
        <strain evidence="1">JCA_2017</strain>
    </source>
</reference>
<accession>A0A371F312</accession>
<proteinExistence type="predicted"/>
<feature type="non-terminal residue" evidence="1">
    <location>
        <position position="1"/>
    </location>
</feature>
<evidence type="ECO:0000313" key="2">
    <source>
        <dbReference type="Proteomes" id="UP000257109"/>
    </source>
</evidence>
<dbReference type="AlphaFoldDB" id="A0A371F312"/>
<comment type="caution">
    <text evidence="1">The sequence shown here is derived from an EMBL/GenBank/DDBJ whole genome shotgun (WGS) entry which is preliminary data.</text>
</comment>
<sequence>MNTIYSYFPQMNKKFSHIKGGAPPRDDPKFEMQGILLVTKYYRTLNELWIKLVERGRIFKFLYGLNSKYDPIQVQIIGKKNIHSLFEIFSIVQDEET</sequence>